<dbReference type="GO" id="GO:0005829">
    <property type="term" value="C:cytosol"/>
    <property type="evidence" value="ECO:0007669"/>
    <property type="project" value="TreeGrafter"/>
</dbReference>
<evidence type="ECO:0000256" key="3">
    <source>
        <dbReference type="ARBA" id="ARBA00022741"/>
    </source>
</evidence>
<evidence type="ECO:0000256" key="10">
    <source>
        <dbReference type="ARBA" id="ARBA00023204"/>
    </source>
</evidence>
<keyword evidence="11" id="KW-0413">Isomerase</keyword>
<keyword evidence="4" id="KW-0227">DNA damage</keyword>
<evidence type="ECO:0000313" key="17">
    <source>
        <dbReference type="EMBL" id="CAB4687185.1"/>
    </source>
</evidence>
<dbReference type="GO" id="GO:0043138">
    <property type="term" value="F:3'-5' DNA helicase activity"/>
    <property type="evidence" value="ECO:0007669"/>
    <property type="project" value="UniProtKB-EC"/>
</dbReference>
<evidence type="ECO:0000256" key="4">
    <source>
        <dbReference type="ARBA" id="ARBA00022763"/>
    </source>
</evidence>
<dbReference type="InterPro" id="IPR027417">
    <property type="entry name" value="P-loop_NTPase"/>
</dbReference>
<evidence type="ECO:0000256" key="12">
    <source>
        <dbReference type="ARBA" id="ARBA00034617"/>
    </source>
</evidence>
<comment type="catalytic activity">
    <reaction evidence="14">
        <text>ATP + H2O = ADP + phosphate + H(+)</text>
        <dbReference type="Rhea" id="RHEA:13065"/>
        <dbReference type="ChEBI" id="CHEBI:15377"/>
        <dbReference type="ChEBI" id="CHEBI:15378"/>
        <dbReference type="ChEBI" id="CHEBI:30616"/>
        <dbReference type="ChEBI" id="CHEBI:43474"/>
        <dbReference type="ChEBI" id="CHEBI:456216"/>
        <dbReference type="EC" id="5.6.2.4"/>
    </reaction>
</comment>
<reference evidence="17" key="1">
    <citation type="submission" date="2020-05" db="EMBL/GenBank/DDBJ databases">
        <authorList>
            <person name="Chiriac C."/>
            <person name="Salcher M."/>
            <person name="Ghai R."/>
            <person name="Kavagutti S V."/>
        </authorList>
    </citation>
    <scope>NUCLEOTIDE SEQUENCE</scope>
</reference>
<dbReference type="PANTHER" id="PTHR11070:SF55">
    <property type="entry name" value="DNA 3'-5' HELICASE"/>
    <property type="match status" value="1"/>
</dbReference>
<keyword evidence="3" id="KW-0547">Nucleotide-binding</keyword>
<evidence type="ECO:0000256" key="1">
    <source>
        <dbReference type="ARBA" id="ARBA00009922"/>
    </source>
</evidence>
<keyword evidence="9" id="KW-0238">DNA-binding</keyword>
<keyword evidence="6" id="KW-0347">Helicase</keyword>
<dbReference type="PANTHER" id="PTHR11070">
    <property type="entry name" value="UVRD / RECB / PCRA DNA HELICASE FAMILY MEMBER"/>
    <property type="match status" value="1"/>
</dbReference>
<dbReference type="InterPro" id="IPR014017">
    <property type="entry name" value="DNA_helicase_UvrD-like_C"/>
</dbReference>
<organism evidence="17">
    <name type="scientific">freshwater metagenome</name>
    <dbReference type="NCBI Taxonomy" id="449393"/>
    <lineage>
        <taxon>unclassified sequences</taxon>
        <taxon>metagenomes</taxon>
        <taxon>ecological metagenomes</taxon>
    </lineage>
</organism>
<evidence type="ECO:0000256" key="13">
    <source>
        <dbReference type="ARBA" id="ARBA00034808"/>
    </source>
</evidence>
<evidence type="ECO:0000256" key="14">
    <source>
        <dbReference type="ARBA" id="ARBA00048988"/>
    </source>
</evidence>
<dbReference type="InterPro" id="IPR013986">
    <property type="entry name" value="DExx_box_DNA_helicase_dom_sf"/>
</dbReference>
<dbReference type="GO" id="GO:0004527">
    <property type="term" value="F:exonuclease activity"/>
    <property type="evidence" value="ECO:0007669"/>
    <property type="project" value="UniProtKB-KW"/>
</dbReference>
<dbReference type="CDD" id="cd17932">
    <property type="entry name" value="DEXQc_UvrD"/>
    <property type="match status" value="1"/>
</dbReference>
<dbReference type="GO" id="GO:0003677">
    <property type="term" value="F:DNA binding"/>
    <property type="evidence" value="ECO:0007669"/>
    <property type="project" value="UniProtKB-KW"/>
</dbReference>
<dbReference type="Gene3D" id="1.10.486.10">
    <property type="entry name" value="PCRA, domain 4"/>
    <property type="match status" value="1"/>
</dbReference>
<protein>
    <recommendedName>
        <fullName evidence="13">DNA 3'-5' helicase</fullName>
        <ecNumber evidence="13">5.6.2.4</ecNumber>
    </recommendedName>
</protein>
<dbReference type="Gene3D" id="3.40.50.300">
    <property type="entry name" value="P-loop containing nucleotide triphosphate hydrolases"/>
    <property type="match status" value="3"/>
</dbReference>
<keyword evidence="10" id="KW-0234">DNA repair</keyword>
<dbReference type="GO" id="GO:0033202">
    <property type="term" value="C:DNA helicase complex"/>
    <property type="evidence" value="ECO:0007669"/>
    <property type="project" value="TreeGrafter"/>
</dbReference>
<evidence type="ECO:0000256" key="6">
    <source>
        <dbReference type="ARBA" id="ARBA00022806"/>
    </source>
</evidence>
<evidence type="ECO:0000256" key="5">
    <source>
        <dbReference type="ARBA" id="ARBA00022801"/>
    </source>
</evidence>
<evidence type="ECO:0000256" key="9">
    <source>
        <dbReference type="ARBA" id="ARBA00023125"/>
    </source>
</evidence>
<evidence type="ECO:0000256" key="11">
    <source>
        <dbReference type="ARBA" id="ARBA00023235"/>
    </source>
</evidence>
<comment type="catalytic activity">
    <reaction evidence="12">
        <text>Couples ATP hydrolysis with the unwinding of duplex DNA by translocating in the 3'-5' direction.</text>
        <dbReference type="EC" id="5.6.2.4"/>
    </reaction>
</comment>
<dbReference type="SUPFAM" id="SSF52980">
    <property type="entry name" value="Restriction endonuclease-like"/>
    <property type="match status" value="1"/>
</dbReference>
<evidence type="ECO:0000259" key="15">
    <source>
        <dbReference type="PROSITE" id="PS51198"/>
    </source>
</evidence>
<feature type="domain" description="UvrD-like helicase ATP-binding" evidence="15">
    <location>
        <begin position="22"/>
        <end position="347"/>
    </location>
</feature>
<evidence type="ECO:0000256" key="8">
    <source>
        <dbReference type="ARBA" id="ARBA00022840"/>
    </source>
</evidence>
<accession>A0A6J6NR00</accession>
<keyword evidence="8" id="KW-0067">ATP-binding</keyword>
<dbReference type="GO" id="GO:0005524">
    <property type="term" value="F:ATP binding"/>
    <property type="evidence" value="ECO:0007669"/>
    <property type="project" value="UniProtKB-KW"/>
</dbReference>
<gene>
    <name evidence="17" type="ORF">UFOPK2576_00201</name>
</gene>
<comment type="similarity">
    <text evidence="1">Belongs to the helicase family. UvrD subfamily.</text>
</comment>
<name>A0A6J6NR00_9ZZZZ</name>
<dbReference type="AlphaFoldDB" id="A0A6J6NR00"/>
<evidence type="ECO:0000256" key="7">
    <source>
        <dbReference type="ARBA" id="ARBA00022839"/>
    </source>
</evidence>
<keyword evidence="7" id="KW-0269">Exonuclease</keyword>
<keyword evidence="2" id="KW-0540">Nuclease</keyword>
<dbReference type="Pfam" id="PF12705">
    <property type="entry name" value="PDDEXK_1"/>
    <property type="match status" value="1"/>
</dbReference>
<keyword evidence="5" id="KW-0378">Hydrolase</keyword>
<dbReference type="Gene3D" id="3.90.320.10">
    <property type="match status" value="1"/>
</dbReference>
<dbReference type="GO" id="GO:0000725">
    <property type="term" value="P:recombinational repair"/>
    <property type="evidence" value="ECO:0007669"/>
    <property type="project" value="TreeGrafter"/>
</dbReference>
<dbReference type="InterPro" id="IPR014016">
    <property type="entry name" value="UvrD-like_ATP-bd"/>
</dbReference>
<evidence type="ECO:0000259" key="16">
    <source>
        <dbReference type="PROSITE" id="PS51217"/>
    </source>
</evidence>
<feature type="domain" description="UvrD-like helicase C-terminal" evidence="16">
    <location>
        <begin position="348"/>
        <end position="673"/>
    </location>
</feature>
<proteinExistence type="inferred from homology"/>
<dbReference type="InterPro" id="IPR000212">
    <property type="entry name" value="DNA_helicase_UvrD/REP"/>
</dbReference>
<dbReference type="InterPro" id="IPR038726">
    <property type="entry name" value="PDDEXK_AddAB-type"/>
</dbReference>
<evidence type="ECO:0000256" key="2">
    <source>
        <dbReference type="ARBA" id="ARBA00022722"/>
    </source>
</evidence>
<dbReference type="SUPFAM" id="SSF52540">
    <property type="entry name" value="P-loop containing nucleoside triphosphate hydrolases"/>
    <property type="match status" value="1"/>
</dbReference>
<dbReference type="PROSITE" id="PS51198">
    <property type="entry name" value="UVRD_HELICASE_ATP_BIND"/>
    <property type="match status" value="1"/>
</dbReference>
<dbReference type="InterPro" id="IPR011604">
    <property type="entry name" value="PDDEXK-like_dom_sf"/>
</dbReference>
<sequence>MSIKYSALDIAKRISAVDPTFRVPTDEQIPIIQAPLAPSVVIAGAGSGKTETMSQRVLYLVANSIITPDQLLGLTFTRKAAGDLSKRIKYRLKQLKSANLLPDHLDESELTVSTYHSYAGRVLADHAIRIGIDADADPIGEAAAWQIAFEEVSRFAGNDLPINGSPNSVVKEVMDLSTQLAENDRSADEIITYTEKLLANLSEFSDRQTNPVLEFKEELSQRLAILPIVAAFDNRRKQHGLLTFNDHMSIAAKLVDESKQNHNDDIGIIERNKFKVVLLDEYQDTSFNQIKFLSNLFGNNHPVTAVGDPNQAIYGWRSASSETLDTFSQSFNSNSTRYTLLTTWRNDSAVLDLANVMIDEISTTKQIDKLTARPNTKTGEVICGIYETQIQEGQEIAKYFAKYWFDKDREVLAANEKSTFAVLVRNRSQIDSIQSAFAELDIPTDVVGVGGLIHTPEISDTIALLRTLTMPDSGTALMRLLTGPHINLGARDLMALGLFTKNFARLNDYSRGKELKQALEQNIEVISTADEFAAGSIIESLELLLTLKPGEFAKYQGTPAFSEEGLARLRKFALSLRSLRRNLNGSITEAIIEVEQFLSLDTEVLVRDGWQSGRRNLDRFLDEAARFEKNGGTLLGFLQWLKIAEDTEGGLKPAEVDVRSDAVQILTIHSAKGAEWDYVAIPGLADKTFPSVGKKSDNWVRNAGSIPVSMRGDYEQLPSINFDSFSTNKNLKDGLERFEDEWKVRKSLEEMRLAYVAITRAKKGLICTTSHFRNGENIVNPSSLFNIFANALIKINGGTVLTDTPVPEGRNPIKENPTTGIWPTRSSRLDKLQEVSLGIESATPFTPSEVNKLINEAAIDPQKVSLLSDMQAILSEISNRNEKVMITLPSRLSVSTLLYLAKDPQELALRLRRPMPNHIDKYARRGTDFHLWLENHFKHPSLISMDDLFNQSSTVVSEEFADAPFDKLKSAWLTSEWANKQPVGIEVGFETMIDSTLIRGRIDAVYQSGDQYEVVDWKTGKVKDGDDLATAAIQLAMYRLAYSKLKNVPIKNISAAFHYVADNQTVRPADILDEQGLITLISKVPIEI</sequence>
<dbReference type="Pfam" id="PF13361">
    <property type="entry name" value="UvrD_C"/>
    <property type="match status" value="1"/>
</dbReference>
<dbReference type="Gene3D" id="1.10.10.160">
    <property type="match status" value="1"/>
</dbReference>
<dbReference type="PROSITE" id="PS51217">
    <property type="entry name" value="UVRD_HELICASE_CTER"/>
    <property type="match status" value="1"/>
</dbReference>
<dbReference type="EC" id="5.6.2.4" evidence="13"/>
<dbReference type="Pfam" id="PF00580">
    <property type="entry name" value="UvrD-helicase"/>
    <property type="match status" value="1"/>
</dbReference>
<dbReference type="InterPro" id="IPR011335">
    <property type="entry name" value="Restrct_endonuc-II-like"/>
</dbReference>
<dbReference type="EMBL" id="CAEZXQ010000013">
    <property type="protein sequence ID" value="CAB4687185.1"/>
    <property type="molecule type" value="Genomic_DNA"/>
</dbReference>